<name>I2Q053_9BACT</name>
<reference evidence="2" key="1">
    <citation type="submission" date="2011-11" db="EMBL/GenBank/DDBJ databases">
        <title>Improved High-Quality Draft sequence of Desulfovibrio sp. U5L.</title>
        <authorList>
            <consortium name="US DOE Joint Genome Institute"/>
            <person name="Lucas S."/>
            <person name="Han J."/>
            <person name="Lapidus A."/>
            <person name="Cheng J.-F."/>
            <person name="Goodwin L."/>
            <person name="Pitluck S."/>
            <person name="Peters L."/>
            <person name="Ovchinnikova G."/>
            <person name="Held B."/>
            <person name="Detter J.C."/>
            <person name="Han C."/>
            <person name="Tapia R."/>
            <person name="Land M."/>
            <person name="Hauser L."/>
            <person name="Kyrpides N."/>
            <person name="Ivanova N."/>
            <person name="Pagani I."/>
            <person name="Gabster J."/>
            <person name="Walker C."/>
            <person name="Stolyar S."/>
            <person name="Stahl D."/>
            <person name="Arkin A."/>
            <person name="Dehal P."/>
            <person name="Hazen T."/>
            <person name="Woyke T."/>
        </authorList>
    </citation>
    <scope>NUCLEOTIDE SEQUENCE [LARGE SCALE GENOMIC DNA]</scope>
    <source>
        <strain evidence="2">U5L</strain>
    </source>
</reference>
<gene>
    <name evidence="2" type="ORF">DesU5LDRAFT_1474</name>
</gene>
<feature type="region of interest" description="Disordered" evidence="1">
    <location>
        <begin position="68"/>
        <end position="96"/>
    </location>
</feature>
<dbReference type="STRING" id="596152.DesU5LDRAFT_1474"/>
<organism evidence="2">
    <name type="scientific">Desulfovibrio sp. U5L</name>
    <dbReference type="NCBI Taxonomy" id="596152"/>
    <lineage>
        <taxon>Bacteria</taxon>
        <taxon>Pseudomonadati</taxon>
        <taxon>Thermodesulfobacteriota</taxon>
        <taxon>Desulfovibrionia</taxon>
        <taxon>Desulfovibrionales</taxon>
        <taxon>Desulfovibrionaceae</taxon>
        <taxon>Desulfovibrio</taxon>
    </lineage>
</organism>
<protein>
    <submittedName>
        <fullName evidence="2">Uncharacterized protein</fullName>
    </submittedName>
</protein>
<sequence length="96" mass="10203">MRISGDAAIRYNLAFGIPLPDLCPEIYGGRLLSSPLAPAWIVHTPGVGLTCTACRIVAEGVTLDSPEGRQFVADHSGHEDPYPAMRQGREEEGVGA</sequence>
<dbReference type="EMBL" id="JH600068">
    <property type="protein sequence ID" value="EIG53159.1"/>
    <property type="molecule type" value="Genomic_DNA"/>
</dbReference>
<evidence type="ECO:0000313" key="2">
    <source>
        <dbReference type="EMBL" id="EIG53159.1"/>
    </source>
</evidence>
<proteinExistence type="predicted"/>
<dbReference type="HOGENOM" id="CLU_2355217_0_0_7"/>
<accession>I2Q053</accession>
<evidence type="ECO:0000256" key="1">
    <source>
        <dbReference type="SAM" id="MobiDB-lite"/>
    </source>
</evidence>
<feature type="compositionally biased region" description="Basic and acidic residues" evidence="1">
    <location>
        <begin position="75"/>
        <end position="96"/>
    </location>
</feature>
<dbReference type="AlphaFoldDB" id="I2Q053"/>